<proteinExistence type="inferred from homology"/>
<dbReference type="SUPFAM" id="SSF52402">
    <property type="entry name" value="Adenine nucleotide alpha hydrolases-like"/>
    <property type="match status" value="2"/>
</dbReference>
<dbReference type="AlphaFoldDB" id="A0A221P645"/>
<dbReference type="Gene3D" id="3.40.50.620">
    <property type="entry name" value="HUPs"/>
    <property type="match status" value="2"/>
</dbReference>
<dbReference type="PANTHER" id="PTHR46268">
    <property type="entry name" value="STRESS RESPONSE PROTEIN NHAX"/>
    <property type="match status" value="1"/>
</dbReference>
<accession>A0A221P645</accession>
<dbReference type="EMBL" id="CP022433">
    <property type="protein sequence ID" value="ASN27622.1"/>
    <property type="molecule type" value="Genomic_DNA"/>
</dbReference>
<dbReference type="InterPro" id="IPR006016">
    <property type="entry name" value="UspA"/>
</dbReference>
<dbReference type="Pfam" id="PF00582">
    <property type="entry name" value="Usp"/>
    <property type="match status" value="2"/>
</dbReference>
<dbReference type="OrthoDB" id="4867015at2"/>
<dbReference type="STRING" id="1355015.LK06_029170"/>
<gene>
    <name evidence="4" type="ORF">LK07_30340</name>
</gene>
<dbReference type="RefSeq" id="WP_039648674.1">
    <property type="nucleotide sequence ID" value="NZ_CP021080.1"/>
</dbReference>
<evidence type="ECO:0000313" key="5">
    <source>
        <dbReference type="Proteomes" id="UP000031501"/>
    </source>
</evidence>
<dbReference type="Proteomes" id="UP000031501">
    <property type="component" value="Chromosome"/>
</dbReference>
<feature type="region of interest" description="Disordered" evidence="2">
    <location>
        <begin position="42"/>
        <end position="63"/>
    </location>
</feature>
<dbReference type="InterPro" id="IPR006015">
    <property type="entry name" value="Universal_stress_UspA"/>
</dbReference>
<name>A0A221P645_9ACTN</name>
<organism evidence="4 5">
    <name type="scientific">Streptomyces pluripotens</name>
    <dbReference type="NCBI Taxonomy" id="1355015"/>
    <lineage>
        <taxon>Bacteria</taxon>
        <taxon>Bacillati</taxon>
        <taxon>Actinomycetota</taxon>
        <taxon>Actinomycetes</taxon>
        <taxon>Kitasatosporales</taxon>
        <taxon>Streptomycetaceae</taxon>
        <taxon>Streptomyces</taxon>
    </lineage>
</organism>
<keyword evidence="5" id="KW-1185">Reference proteome</keyword>
<comment type="similarity">
    <text evidence="1">Belongs to the universal stress protein A family.</text>
</comment>
<feature type="domain" description="UspA" evidence="3">
    <location>
        <begin position="2"/>
        <end position="143"/>
    </location>
</feature>
<evidence type="ECO:0000259" key="3">
    <source>
        <dbReference type="Pfam" id="PF00582"/>
    </source>
</evidence>
<evidence type="ECO:0000256" key="1">
    <source>
        <dbReference type="ARBA" id="ARBA00008791"/>
    </source>
</evidence>
<feature type="domain" description="UspA" evidence="3">
    <location>
        <begin position="164"/>
        <end position="302"/>
    </location>
</feature>
<evidence type="ECO:0000313" key="4">
    <source>
        <dbReference type="EMBL" id="ASN27622.1"/>
    </source>
</evidence>
<evidence type="ECO:0000256" key="2">
    <source>
        <dbReference type="SAM" id="MobiDB-lite"/>
    </source>
</evidence>
<dbReference type="KEGG" id="splu:LK06_029170"/>
<protein>
    <submittedName>
        <fullName evidence="4">Stress-inducible protein</fullName>
    </submittedName>
</protein>
<sequence length="304" mass="31822">MPHTITAGLDGSPESLAAADWAAREALLRDTPLHLVHALRREPDTHPPAGGTPQPPQDPGVQDQRADRLLRETAATLARNHPGLQIITDHVPGEPAPALLEAAEEADLLVLGSRGLGGVARFLVGSVVLAVMTGSRRPVVVVRDGLRAEDEHQPGTPGTGAESFRDVVLGLGSAAPDDAVIGFAFDAAARRGARLRVVRGWSPDQPQDGDGDLSAELHAELTGDTQRALSEVLDPWRNKFPGVEVVEQAVIGKAGSHLVEASHDASLVVVGRRRRRTPAGTAIGPVTHAVLHHGGAPVAVVPHD</sequence>
<dbReference type="PANTHER" id="PTHR46268:SF6">
    <property type="entry name" value="UNIVERSAL STRESS PROTEIN UP12"/>
    <property type="match status" value="1"/>
</dbReference>
<dbReference type="PRINTS" id="PR01438">
    <property type="entry name" value="UNVRSLSTRESS"/>
</dbReference>
<reference evidence="4 5" key="1">
    <citation type="submission" date="2017-07" db="EMBL/GenBank/DDBJ databases">
        <title>Genome sequence of Streptomyces pluripotens MUSC 137T.</title>
        <authorList>
            <person name="Ser H.-L."/>
            <person name="Lee L.-H."/>
        </authorList>
    </citation>
    <scope>NUCLEOTIDE SEQUENCE [LARGE SCALE GENOMIC DNA]</scope>
    <source>
        <strain evidence="4 5">MUSC 137</strain>
    </source>
</reference>
<dbReference type="InterPro" id="IPR014729">
    <property type="entry name" value="Rossmann-like_a/b/a_fold"/>
</dbReference>